<comment type="caution">
    <text evidence="1">The sequence shown here is derived from an EMBL/GenBank/DDBJ whole genome shotgun (WGS) entry which is preliminary data.</text>
</comment>
<dbReference type="Proteomes" id="UP000478052">
    <property type="component" value="Unassembled WGS sequence"/>
</dbReference>
<sequence length="30" mass="3471">LYTDTKKNKKKTHIIIVKSIHSSLRSESNT</sequence>
<dbReference type="AlphaFoldDB" id="A0A6G0ZM39"/>
<gene>
    <name evidence="1" type="ORF">FWK35_00000770</name>
</gene>
<evidence type="ECO:0000313" key="1">
    <source>
        <dbReference type="EMBL" id="KAF0772189.1"/>
    </source>
</evidence>
<protein>
    <submittedName>
        <fullName evidence="1">Uncharacterized protein</fullName>
    </submittedName>
</protein>
<organism evidence="1 2">
    <name type="scientific">Aphis craccivora</name>
    <name type="common">Cowpea aphid</name>
    <dbReference type="NCBI Taxonomy" id="307492"/>
    <lineage>
        <taxon>Eukaryota</taxon>
        <taxon>Metazoa</taxon>
        <taxon>Ecdysozoa</taxon>
        <taxon>Arthropoda</taxon>
        <taxon>Hexapoda</taxon>
        <taxon>Insecta</taxon>
        <taxon>Pterygota</taxon>
        <taxon>Neoptera</taxon>
        <taxon>Paraneoptera</taxon>
        <taxon>Hemiptera</taxon>
        <taxon>Sternorrhyncha</taxon>
        <taxon>Aphidomorpha</taxon>
        <taxon>Aphidoidea</taxon>
        <taxon>Aphididae</taxon>
        <taxon>Aphidini</taxon>
        <taxon>Aphis</taxon>
        <taxon>Aphis</taxon>
    </lineage>
</organism>
<dbReference type="EMBL" id="VUJU01000208">
    <property type="protein sequence ID" value="KAF0772189.1"/>
    <property type="molecule type" value="Genomic_DNA"/>
</dbReference>
<feature type="non-terminal residue" evidence="1">
    <location>
        <position position="1"/>
    </location>
</feature>
<reference evidence="1 2" key="1">
    <citation type="submission" date="2019-08" db="EMBL/GenBank/DDBJ databases">
        <title>Whole genome of Aphis craccivora.</title>
        <authorList>
            <person name="Voronova N.V."/>
            <person name="Shulinski R.S."/>
            <person name="Bandarenka Y.V."/>
            <person name="Zhorov D.G."/>
            <person name="Warner D."/>
        </authorList>
    </citation>
    <scope>NUCLEOTIDE SEQUENCE [LARGE SCALE GENOMIC DNA]</scope>
    <source>
        <strain evidence="1">180601</strain>
        <tissue evidence="1">Whole Body</tissue>
    </source>
</reference>
<proteinExistence type="predicted"/>
<name>A0A6G0ZM39_APHCR</name>
<accession>A0A6G0ZM39</accession>
<evidence type="ECO:0000313" key="2">
    <source>
        <dbReference type="Proteomes" id="UP000478052"/>
    </source>
</evidence>
<keyword evidence="2" id="KW-1185">Reference proteome</keyword>